<dbReference type="PANTHER" id="PTHR37464">
    <property type="entry name" value="BLL2463 PROTEIN"/>
    <property type="match status" value="1"/>
</dbReference>
<keyword evidence="2" id="KW-1133">Transmembrane helix</keyword>
<dbReference type="Pfam" id="PF07584">
    <property type="entry name" value="BatA"/>
    <property type="match status" value="1"/>
</dbReference>
<keyword evidence="2" id="KW-0472">Membrane</keyword>
<dbReference type="PANTHER" id="PTHR37464:SF1">
    <property type="entry name" value="BLL2463 PROTEIN"/>
    <property type="match status" value="1"/>
</dbReference>
<feature type="transmembrane region" description="Helical" evidence="2">
    <location>
        <begin position="657"/>
        <end position="675"/>
    </location>
</feature>
<keyword evidence="5" id="KW-1185">Reference proteome</keyword>
<dbReference type="InterPro" id="IPR011933">
    <property type="entry name" value="Double_TM_dom"/>
</dbReference>
<protein>
    <submittedName>
        <fullName evidence="4">VWA domain-containing protein</fullName>
    </submittedName>
</protein>
<dbReference type="RefSeq" id="WP_171597454.1">
    <property type="nucleotide sequence ID" value="NZ_RZNH01000056.1"/>
</dbReference>
<accession>A0ABX1X1U4</accession>
<name>A0ABX1X1U4_9BACT</name>
<feature type="domain" description="Aerotolerance regulator N-terminal" evidence="3">
    <location>
        <begin position="1"/>
        <end position="78"/>
    </location>
</feature>
<gene>
    <name evidence="4" type="ORF">ELS83_20555</name>
</gene>
<evidence type="ECO:0000313" key="4">
    <source>
        <dbReference type="EMBL" id="NOU62196.1"/>
    </source>
</evidence>
<evidence type="ECO:0000256" key="2">
    <source>
        <dbReference type="SAM" id="Phobius"/>
    </source>
</evidence>
<keyword evidence="1" id="KW-0175">Coiled coil</keyword>
<dbReference type="Proteomes" id="UP000732105">
    <property type="component" value="Unassembled WGS sequence"/>
</dbReference>
<feature type="coiled-coil region" evidence="1">
    <location>
        <begin position="424"/>
        <end position="451"/>
    </location>
</feature>
<evidence type="ECO:0000313" key="5">
    <source>
        <dbReference type="Proteomes" id="UP000732105"/>
    </source>
</evidence>
<dbReference type="SUPFAM" id="SSF52317">
    <property type="entry name" value="Class I glutamine amidotransferase-like"/>
    <property type="match status" value="1"/>
</dbReference>
<dbReference type="NCBIfam" id="TIGR02226">
    <property type="entry name" value="two_anch"/>
    <property type="match status" value="1"/>
</dbReference>
<evidence type="ECO:0000259" key="3">
    <source>
        <dbReference type="Pfam" id="PF07584"/>
    </source>
</evidence>
<feature type="transmembrane region" description="Helical" evidence="2">
    <location>
        <begin position="12"/>
        <end position="28"/>
    </location>
</feature>
<feature type="transmembrane region" description="Helical" evidence="2">
    <location>
        <begin position="58"/>
        <end position="80"/>
    </location>
</feature>
<proteinExistence type="predicted"/>
<keyword evidence="2" id="KW-0812">Transmembrane</keyword>
<dbReference type="InterPro" id="IPR029062">
    <property type="entry name" value="Class_I_gatase-like"/>
</dbReference>
<comment type="caution">
    <text evidence="4">The sequence shown here is derived from an EMBL/GenBank/DDBJ whole genome shotgun (WGS) entry which is preliminary data.</text>
</comment>
<reference evidence="4 5" key="1">
    <citation type="submission" date="2018-12" db="EMBL/GenBank/DDBJ databases">
        <title>Marinifilum JC070 sp. nov., a marine bacterium isolated from Yongle Blue Hole in the South China Sea.</title>
        <authorList>
            <person name="Fu T."/>
        </authorList>
    </citation>
    <scope>NUCLEOTIDE SEQUENCE [LARGE SCALE GENOMIC DNA]</scope>
    <source>
        <strain evidence="4 5">JC070</strain>
    </source>
</reference>
<dbReference type="EMBL" id="RZNH01000056">
    <property type="protein sequence ID" value="NOU62196.1"/>
    <property type="molecule type" value="Genomic_DNA"/>
</dbReference>
<evidence type="ECO:0000256" key="1">
    <source>
        <dbReference type="SAM" id="Coils"/>
    </source>
</evidence>
<dbReference type="InterPro" id="IPR024163">
    <property type="entry name" value="Aerotolerance_reg_N"/>
</dbReference>
<organism evidence="4 5">
    <name type="scientific">Marinifilum caeruleilacunae</name>
    <dbReference type="NCBI Taxonomy" id="2499076"/>
    <lineage>
        <taxon>Bacteria</taxon>
        <taxon>Pseudomonadati</taxon>
        <taxon>Bacteroidota</taxon>
        <taxon>Bacteroidia</taxon>
        <taxon>Marinilabiliales</taxon>
        <taxon>Marinifilaceae</taxon>
    </lineage>
</organism>
<sequence>MLLQFLHPKTLWFLLILLIPIIIHLFNFKRFKKIYFSNLRFLQNLNIENKRKSKLKNLLILLLRMLALACIVIAFAQPYVPLSNQLESKFEEKQFITIYIDNSFSMNGKTEKGNALEVAKNHAFELVKSLPDYSRLRVYSNDIKHYSNSLNKNQAIARIQEIEPSPVSIPLSELLKNIRIDLAASKAQVYVLSDFQKSQADFDQLKADSLLQVDFVQLDVQPTNNLVLDSCWFETPHYSNNEPKELFVKVSNHSNSDLKKIPLQLSINDSIKAVASIDISKNSSHETTLRYTDKYNKSIQAKLSIEDYPISYDNHLYFSYENIDRFKVLSINQEATNEYINKLFESDETFEIKNIGNSELHNESLNQYQLIVLNETESIESGFKQSIKTFLLKGGNVLFIPGDRLSASLNSFLSEINAPNYQEIDSTKQRISTIERQAEIYKNVFQELKNNARLPDIFKYYKLTNPNNNRHEVLWQTAGGESLFSKSMHGKGNFYQFGMNLKSDWTNLITHPILVPSIVNLCKSNATGNEIYYEIGKNSPIKIDVPFSVSGEEQFHILNNRIGVDVIPQKSTGADQSTLLQNPGQITIAENYHISVNDSMIQNCSFNYSRVESDLSYHNLSEIESKIKPLGGNYSAISSEKMKLSELNNEKRDGRQLWRIFILLAVVFFLIEGILKL</sequence>